<dbReference type="AlphaFoldDB" id="A0A318Z087"/>
<reference evidence="2" key="1">
    <citation type="submission" date="2016-12" db="EMBL/GenBank/DDBJ databases">
        <title>The genomes of Aspergillus section Nigri reveals drivers in fungal speciation.</title>
        <authorList>
            <consortium name="DOE Joint Genome Institute"/>
            <person name="Vesth T.C."/>
            <person name="Nybo J."/>
            <person name="Theobald S."/>
            <person name="Brandl J."/>
            <person name="Frisvad J.C."/>
            <person name="Nielsen K.F."/>
            <person name="Lyhne E.K."/>
            <person name="Kogle M.E."/>
            <person name="Kuo A."/>
            <person name="Riley R."/>
            <person name="Clum A."/>
            <person name="Nolan M."/>
            <person name="Lipzen A."/>
            <person name="Salamov A."/>
            <person name="Henrissat B."/>
            <person name="Wiebenga A."/>
            <person name="De Vries R.P."/>
            <person name="Grigoriev I.V."/>
            <person name="Mortensen U.H."/>
            <person name="Andersen M.R."/>
            <person name="Baker S.E."/>
        </authorList>
    </citation>
    <scope>NUCLEOTIDE SEQUENCE [LARGE SCALE GENOMIC DNA]</scope>
    <source>
        <strain evidence="2">CBS 115656</strain>
    </source>
</reference>
<dbReference type="Proteomes" id="UP000247647">
    <property type="component" value="Unassembled WGS sequence"/>
</dbReference>
<dbReference type="GeneID" id="37131904"/>
<evidence type="ECO:0000256" key="1">
    <source>
        <dbReference type="SAM" id="Phobius"/>
    </source>
</evidence>
<keyword evidence="1" id="KW-1133">Transmembrane helix</keyword>
<dbReference type="RefSeq" id="XP_025485262.1">
    <property type="nucleotide sequence ID" value="XM_025629448.1"/>
</dbReference>
<feature type="transmembrane region" description="Helical" evidence="1">
    <location>
        <begin position="19"/>
        <end position="45"/>
    </location>
</feature>
<accession>A0A318Z087</accession>
<dbReference type="EMBL" id="KZ821445">
    <property type="protein sequence ID" value="PYH39784.1"/>
    <property type="molecule type" value="Genomic_DNA"/>
</dbReference>
<sequence>MCAWTYTCLISCKYTRSLIYFSVPCVFLDLAGVCLGMIIMLCLIYESRDCMTCRPETLL</sequence>
<proteinExistence type="predicted"/>
<keyword evidence="1" id="KW-0812">Transmembrane</keyword>
<protein>
    <submittedName>
        <fullName evidence="2">Uncharacterized protein</fullName>
    </submittedName>
</protein>
<keyword evidence="3" id="KW-1185">Reference proteome</keyword>
<gene>
    <name evidence="2" type="ORF">BO87DRAFT_6410</name>
</gene>
<keyword evidence="1" id="KW-0472">Membrane</keyword>
<organism evidence="2 3">
    <name type="scientific">Aspergillus neoniger (strain CBS 115656)</name>
    <dbReference type="NCBI Taxonomy" id="1448310"/>
    <lineage>
        <taxon>Eukaryota</taxon>
        <taxon>Fungi</taxon>
        <taxon>Dikarya</taxon>
        <taxon>Ascomycota</taxon>
        <taxon>Pezizomycotina</taxon>
        <taxon>Eurotiomycetes</taxon>
        <taxon>Eurotiomycetidae</taxon>
        <taxon>Eurotiales</taxon>
        <taxon>Aspergillaceae</taxon>
        <taxon>Aspergillus</taxon>
        <taxon>Aspergillus subgen. Circumdati</taxon>
    </lineage>
</organism>
<evidence type="ECO:0000313" key="2">
    <source>
        <dbReference type="EMBL" id="PYH39784.1"/>
    </source>
</evidence>
<evidence type="ECO:0000313" key="3">
    <source>
        <dbReference type="Proteomes" id="UP000247647"/>
    </source>
</evidence>
<name>A0A318Z087_ASPNB</name>